<evidence type="ECO:0000259" key="2">
    <source>
        <dbReference type="PROSITE" id="PS50042"/>
    </source>
</evidence>
<evidence type="ECO:0000313" key="3">
    <source>
        <dbReference type="EMBL" id="TCP10366.1"/>
    </source>
</evidence>
<dbReference type="InterPro" id="IPR018490">
    <property type="entry name" value="cNMP-bd_dom_sf"/>
</dbReference>
<dbReference type="KEGG" id="usu:LVJ78_09140"/>
<dbReference type="Pfam" id="PF03445">
    <property type="entry name" value="DUF294"/>
    <property type="match status" value="1"/>
</dbReference>
<protein>
    <submittedName>
        <fullName evidence="3">CBS domain-containing protein</fullName>
    </submittedName>
    <submittedName>
        <fullName evidence="4">DUF294 nucleotidyltransferase-like domain-containing protein</fullName>
    </submittedName>
</protein>
<dbReference type="Gene3D" id="3.10.580.10">
    <property type="entry name" value="CBS-domain"/>
    <property type="match status" value="1"/>
</dbReference>
<reference evidence="4" key="3">
    <citation type="journal article" date="2022" name="Res Sq">
        <title>Evolution of multicellular longitudinally dividing oral cavity symbionts (Neisseriaceae).</title>
        <authorList>
            <person name="Nyongesa S."/>
            <person name="Weber P."/>
            <person name="Bernet E."/>
            <person name="Pullido F."/>
            <person name="Nieckarz M."/>
            <person name="Delaby M."/>
            <person name="Nieves C."/>
            <person name="Viehboeck T."/>
            <person name="Krause N."/>
            <person name="Rivera-Millot A."/>
            <person name="Nakamura A."/>
            <person name="Vischer N."/>
            <person name="VanNieuwenhze M."/>
            <person name="Brun Y."/>
            <person name="Cava F."/>
            <person name="Bulgheresi S."/>
            <person name="Veyrier F."/>
        </authorList>
    </citation>
    <scope>NUCLEOTIDE SEQUENCE</scope>
    <source>
        <strain evidence="4">1258/02</strain>
    </source>
</reference>
<dbReference type="EMBL" id="CP091507">
    <property type="protein sequence ID" value="UOO78858.1"/>
    <property type="molecule type" value="Genomic_DNA"/>
</dbReference>
<dbReference type="InterPro" id="IPR000644">
    <property type="entry name" value="CBS_dom"/>
</dbReference>
<dbReference type="SUPFAM" id="SSF51206">
    <property type="entry name" value="cAMP-binding domain-like"/>
    <property type="match status" value="1"/>
</dbReference>
<dbReference type="Pfam" id="PF00571">
    <property type="entry name" value="CBS"/>
    <property type="match status" value="1"/>
</dbReference>
<evidence type="ECO:0000313" key="5">
    <source>
        <dbReference type="Proteomes" id="UP000294721"/>
    </source>
</evidence>
<keyword evidence="5" id="KW-1185">Reference proteome</keyword>
<proteinExistence type="predicted"/>
<dbReference type="PANTHER" id="PTHR43080">
    <property type="entry name" value="CBS DOMAIN-CONTAINING PROTEIN CBSX3, MITOCHONDRIAL"/>
    <property type="match status" value="1"/>
</dbReference>
<dbReference type="CDD" id="cd05401">
    <property type="entry name" value="NT_GlnE_GlnD_like"/>
    <property type="match status" value="1"/>
</dbReference>
<evidence type="ECO:0000313" key="4">
    <source>
        <dbReference type="EMBL" id="UOO78858.1"/>
    </source>
</evidence>
<dbReference type="RefSeq" id="WP_132951959.1">
    <property type="nucleotide sequence ID" value="NZ_CP091507.1"/>
</dbReference>
<organism evidence="4 6">
    <name type="scientific">Uruburuella suis</name>
    <dbReference type="NCBI Taxonomy" id="252130"/>
    <lineage>
        <taxon>Bacteria</taxon>
        <taxon>Pseudomonadati</taxon>
        <taxon>Pseudomonadota</taxon>
        <taxon>Betaproteobacteria</taxon>
        <taxon>Neisseriales</taxon>
        <taxon>Neisseriaceae</taxon>
        <taxon>Uruburuella</taxon>
    </lineage>
</organism>
<dbReference type="Gene3D" id="2.60.120.10">
    <property type="entry name" value="Jelly Rolls"/>
    <property type="match status" value="1"/>
</dbReference>
<dbReference type="Pfam" id="PF10335">
    <property type="entry name" value="DUF294_C"/>
    <property type="match status" value="1"/>
</dbReference>
<dbReference type="InterPro" id="IPR018821">
    <property type="entry name" value="DUF294_put_nucleoTrafse_sb-bd"/>
</dbReference>
<dbReference type="Proteomes" id="UP000294721">
    <property type="component" value="Unassembled WGS sequence"/>
</dbReference>
<dbReference type="SUPFAM" id="SSF54631">
    <property type="entry name" value="CBS-domain pair"/>
    <property type="match status" value="1"/>
</dbReference>
<dbReference type="GO" id="GO:0008773">
    <property type="term" value="F:[protein-PII] uridylyltransferase activity"/>
    <property type="evidence" value="ECO:0007669"/>
    <property type="project" value="InterPro"/>
</dbReference>
<reference evidence="3 5" key="1">
    <citation type="submission" date="2019-03" db="EMBL/GenBank/DDBJ databases">
        <title>Genomic Encyclopedia of Type Strains, Phase IV (KMG-IV): sequencing the most valuable type-strain genomes for metagenomic binning, comparative biology and taxonomic classification.</title>
        <authorList>
            <person name="Goeker M."/>
        </authorList>
    </citation>
    <scope>NUCLEOTIDE SEQUENCE [LARGE SCALE GENOMIC DNA]</scope>
    <source>
        <strain evidence="3 5">DSM 17474</strain>
    </source>
</reference>
<dbReference type="Proteomes" id="UP000829756">
    <property type="component" value="Chromosome"/>
</dbReference>
<dbReference type="InterPro" id="IPR051257">
    <property type="entry name" value="Diverse_CBS-Domain"/>
</dbReference>
<evidence type="ECO:0000313" key="6">
    <source>
        <dbReference type="Proteomes" id="UP000829756"/>
    </source>
</evidence>
<sequence>MERFDFNHPPFDHLNNTERLMLEKAVDIAFFNDEEIIIRPQQPIEHLYVVIKGLVKEIGSDGEVIALYRARDTFEARALMEGHSQHQFVVQEQALVYTIPKATVLDIMHSSPRFSAYFYTSVAEKMASLSGDRNNSEFESLFTAKVSDAYRQNTVWLDGSASILDAAQTMKTHKTKSVLVRHHEQIGLFTESAFRDIAIAGAPSDAPISEWSTFDLIGIDIDDYVFNALLRMTQFNIQRVIVNQAGKPVGALEQIDVLAYFSNHTHLVAQRLERAQTIDELVGIAAQMTHSIQILRKNGVRAPQLAQLMQVLNTSLFEKAWRLLATPELYEQSCLIVMGSEGRGEQILKTDQDNALILREHADLALAEQTAEQFSATLERLGYPPCPGHIMVNNPAWRKTLPEFKKMVSSWCYSPSPESMMNLAIFIDAKPVAGDAALLDEVKAHLQKTMINDAGMLMAFARSVELFDGHSRGFFSQLLSRGQNEKMDIKKMGVFPVVHGVRALGLEARIEETNTFERIQKLMQARVLDEQLGKDTAEALSYLMDLRLKAGFAALSNEIPEEANQIDLQSLSTLERDLLKDALQVVKRFKQMIHNHFHLGVR</sequence>
<dbReference type="InterPro" id="IPR046342">
    <property type="entry name" value="CBS_dom_sf"/>
</dbReference>
<dbReference type="InterPro" id="IPR000595">
    <property type="entry name" value="cNMP-bd_dom"/>
</dbReference>
<dbReference type="AlphaFoldDB" id="A0AAE9KI44"/>
<keyword evidence="1" id="KW-0129">CBS domain</keyword>
<name>A0AAE9KI44_9NEIS</name>
<accession>A0AAE9KI44</accession>
<gene>
    <name evidence="3" type="ORF">EV680_10131</name>
    <name evidence="4" type="ORF">LVJ78_09140</name>
</gene>
<dbReference type="Pfam" id="PF00027">
    <property type="entry name" value="cNMP_binding"/>
    <property type="match status" value="1"/>
</dbReference>
<reference evidence="4" key="2">
    <citation type="submission" date="2021-12" db="EMBL/GenBank/DDBJ databases">
        <authorList>
            <person name="Veyrier F.J."/>
        </authorList>
    </citation>
    <scope>NUCLEOTIDE SEQUENCE</scope>
    <source>
        <strain evidence="4">1258/02</strain>
    </source>
</reference>
<dbReference type="InterPro" id="IPR014710">
    <property type="entry name" value="RmlC-like_jellyroll"/>
</dbReference>
<feature type="domain" description="Cyclic nucleotide-binding" evidence="2">
    <location>
        <begin position="10"/>
        <end position="125"/>
    </location>
</feature>
<dbReference type="PANTHER" id="PTHR43080:SF2">
    <property type="entry name" value="CBS DOMAIN-CONTAINING PROTEIN"/>
    <property type="match status" value="1"/>
</dbReference>
<dbReference type="EMBL" id="SLXE01000001">
    <property type="protein sequence ID" value="TCP10366.1"/>
    <property type="molecule type" value="Genomic_DNA"/>
</dbReference>
<evidence type="ECO:0000256" key="1">
    <source>
        <dbReference type="ARBA" id="ARBA00023122"/>
    </source>
</evidence>
<dbReference type="CDD" id="cd00038">
    <property type="entry name" value="CAP_ED"/>
    <property type="match status" value="1"/>
</dbReference>
<dbReference type="PROSITE" id="PS50042">
    <property type="entry name" value="CNMP_BINDING_3"/>
    <property type="match status" value="1"/>
</dbReference>
<dbReference type="InterPro" id="IPR005105">
    <property type="entry name" value="GlnD_Uridyltrans_N"/>
</dbReference>